<dbReference type="FunFam" id="3.90.430.10:FF:000001">
    <property type="entry name" value="Copper fist DNA-binding protein"/>
    <property type="match status" value="1"/>
</dbReference>
<evidence type="ECO:0000313" key="11">
    <source>
        <dbReference type="Proteomes" id="UP000829364"/>
    </source>
</evidence>
<name>A0A9Q8Q633_9HYPO</name>
<keyword evidence="3" id="KW-0862">Zinc</keyword>
<evidence type="ECO:0000256" key="7">
    <source>
        <dbReference type="ARBA" id="ARBA00023242"/>
    </source>
</evidence>
<dbReference type="PROSITE" id="PS50073">
    <property type="entry name" value="COPPER_FIST_2"/>
    <property type="match status" value="1"/>
</dbReference>
<evidence type="ECO:0000256" key="2">
    <source>
        <dbReference type="ARBA" id="ARBA00022723"/>
    </source>
</evidence>
<evidence type="ECO:0000256" key="5">
    <source>
        <dbReference type="ARBA" id="ARBA00023015"/>
    </source>
</evidence>
<keyword evidence="6" id="KW-0804">Transcription</keyword>
<dbReference type="OrthoDB" id="5600085at2759"/>
<dbReference type="GO" id="GO:0006879">
    <property type="term" value="P:intracellular iron ion homeostasis"/>
    <property type="evidence" value="ECO:0007669"/>
    <property type="project" value="TreeGrafter"/>
</dbReference>
<keyword evidence="5" id="KW-0805">Transcription regulation</keyword>
<dbReference type="PANTHER" id="PTHR28088:SF5">
    <property type="entry name" value="TRANSCRIPTIONAL ACTIVATOR HAA1-RELATED"/>
    <property type="match status" value="1"/>
</dbReference>
<organism evidence="10 11">
    <name type="scientific">Purpureocillium takamizusanense</name>
    <dbReference type="NCBI Taxonomy" id="2060973"/>
    <lineage>
        <taxon>Eukaryota</taxon>
        <taxon>Fungi</taxon>
        <taxon>Dikarya</taxon>
        <taxon>Ascomycota</taxon>
        <taxon>Pezizomycotina</taxon>
        <taxon>Sordariomycetes</taxon>
        <taxon>Hypocreomycetidae</taxon>
        <taxon>Hypocreales</taxon>
        <taxon>Ophiocordycipitaceae</taxon>
        <taxon>Purpureocillium</taxon>
    </lineage>
</organism>
<dbReference type="Gene3D" id="3.90.430.10">
    <property type="entry name" value="Copper fist DNA-binding domain"/>
    <property type="match status" value="1"/>
</dbReference>
<dbReference type="GeneID" id="72062394"/>
<dbReference type="RefSeq" id="XP_047837191.1">
    <property type="nucleotide sequence ID" value="XM_047981233.1"/>
</dbReference>
<feature type="region of interest" description="Disordered" evidence="8">
    <location>
        <begin position="275"/>
        <end position="297"/>
    </location>
</feature>
<dbReference type="EMBL" id="CP086354">
    <property type="protein sequence ID" value="UNI13710.1"/>
    <property type="molecule type" value="Genomic_DNA"/>
</dbReference>
<evidence type="ECO:0000256" key="8">
    <source>
        <dbReference type="SAM" id="MobiDB-lite"/>
    </source>
</evidence>
<dbReference type="PANTHER" id="PTHR28088">
    <property type="entry name" value="TRANSCRIPTIONAL ACTIVATOR HAA1-RELATED"/>
    <property type="match status" value="1"/>
</dbReference>
<keyword evidence="7" id="KW-0539">Nucleus</keyword>
<gene>
    <name evidence="10" type="primary">HAA1</name>
    <name evidence="10" type="ORF">JDV02_000429</name>
</gene>
<dbReference type="SMART" id="SM01090">
    <property type="entry name" value="Copper-fist"/>
    <property type="match status" value="1"/>
</dbReference>
<dbReference type="SMART" id="SM00412">
    <property type="entry name" value="Cu_FIST"/>
    <property type="match status" value="1"/>
</dbReference>
<reference evidence="10" key="1">
    <citation type="submission" date="2021-11" db="EMBL/GenBank/DDBJ databases">
        <title>Purpureocillium_takamizusanense_genome.</title>
        <authorList>
            <person name="Nguyen N.-H."/>
        </authorList>
    </citation>
    <scope>NUCLEOTIDE SEQUENCE</scope>
    <source>
        <strain evidence="10">PT3</strain>
    </source>
</reference>
<evidence type="ECO:0000256" key="6">
    <source>
        <dbReference type="ARBA" id="ARBA00023163"/>
    </source>
</evidence>
<proteinExistence type="predicted"/>
<dbReference type="PRINTS" id="PR00617">
    <property type="entry name" value="COPPERFIST"/>
</dbReference>
<dbReference type="Proteomes" id="UP000829364">
    <property type="component" value="Chromosome 1"/>
</dbReference>
<feature type="region of interest" description="Disordered" evidence="8">
    <location>
        <begin position="124"/>
        <end position="153"/>
    </location>
</feature>
<evidence type="ECO:0000256" key="3">
    <source>
        <dbReference type="ARBA" id="ARBA00022833"/>
    </source>
</evidence>
<dbReference type="KEGG" id="ptkz:JDV02_000429"/>
<keyword evidence="2" id="KW-0479">Metal-binding</keyword>
<dbReference type="GO" id="GO:0000981">
    <property type="term" value="F:DNA-binding transcription factor activity, RNA polymerase II-specific"/>
    <property type="evidence" value="ECO:0007669"/>
    <property type="project" value="TreeGrafter"/>
</dbReference>
<protein>
    <submittedName>
        <fullName evidence="10">Transcriptional activator haa1</fullName>
    </submittedName>
</protein>
<dbReference type="GO" id="GO:0045944">
    <property type="term" value="P:positive regulation of transcription by RNA polymerase II"/>
    <property type="evidence" value="ECO:0007669"/>
    <property type="project" value="TreeGrafter"/>
</dbReference>
<feature type="compositionally biased region" description="Low complexity" evidence="8">
    <location>
        <begin position="130"/>
        <end position="144"/>
    </location>
</feature>
<accession>A0A9Q8Q633</accession>
<evidence type="ECO:0000259" key="9">
    <source>
        <dbReference type="PROSITE" id="PS50073"/>
    </source>
</evidence>
<comment type="subcellular location">
    <subcellularLocation>
        <location evidence="1">Nucleus</location>
    </subcellularLocation>
</comment>
<dbReference type="InterPro" id="IPR001083">
    <property type="entry name" value="Cu_fist_DNA-bd_dom"/>
</dbReference>
<keyword evidence="4" id="KW-0186">Copper</keyword>
<dbReference type="InterPro" id="IPR051763">
    <property type="entry name" value="Copper_Homeo_Regul"/>
</dbReference>
<dbReference type="AlphaFoldDB" id="A0A9Q8Q633"/>
<dbReference type="GO" id="GO:0005634">
    <property type="term" value="C:nucleus"/>
    <property type="evidence" value="ECO:0007669"/>
    <property type="project" value="UniProtKB-SubCell"/>
</dbReference>
<evidence type="ECO:0000256" key="1">
    <source>
        <dbReference type="ARBA" id="ARBA00004123"/>
    </source>
</evidence>
<dbReference type="GO" id="GO:0000978">
    <property type="term" value="F:RNA polymerase II cis-regulatory region sequence-specific DNA binding"/>
    <property type="evidence" value="ECO:0007669"/>
    <property type="project" value="TreeGrafter"/>
</dbReference>
<dbReference type="InterPro" id="IPR036395">
    <property type="entry name" value="Cu_fist_DNA-bd_dom_sf"/>
</dbReference>
<keyword evidence="11" id="KW-1185">Reference proteome</keyword>
<feature type="domain" description="Copper-fist" evidence="9">
    <location>
        <begin position="1"/>
        <end position="39"/>
    </location>
</feature>
<evidence type="ECO:0000256" key="4">
    <source>
        <dbReference type="ARBA" id="ARBA00023008"/>
    </source>
</evidence>
<sequence>MIISGETYACEACIRGHRTARCQHNDRPLQLIKKKGRPVSQCNHCRSMRQSRSAHVKCECAKRAREGRVDTANGGREPCRCFEDGICRCAFKRDPSAADALSPSGSEHGTNSAAALATSSSPAMQGCCGTPSTSTSATATDTPAGLDSSRATDLPPLLDPADAMMDMGTSWLDAIPHDMEPDFLGGAPFDFSNFDVQPGSFDPAAPGDAPPAPTSTHIAPLEEVPGTMATLPNSNLGLTTHEWTPNQYNEHEISVFGVPESAWFESLGMGPSKVELLPEEDGKVGHGVGNPQHDAQR</sequence>
<dbReference type="GO" id="GO:0005507">
    <property type="term" value="F:copper ion binding"/>
    <property type="evidence" value="ECO:0007669"/>
    <property type="project" value="InterPro"/>
</dbReference>
<dbReference type="SUPFAM" id="SSF57879">
    <property type="entry name" value="Zinc domain conserved in yeast copper-regulated transcription factors"/>
    <property type="match status" value="1"/>
</dbReference>
<evidence type="ECO:0000313" key="10">
    <source>
        <dbReference type="EMBL" id="UNI13710.1"/>
    </source>
</evidence>
<dbReference type="Pfam" id="PF00649">
    <property type="entry name" value="Copper-fist"/>
    <property type="match status" value="1"/>
</dbReference>
<dbReference type="GO" id="GO:0006878">
    <property type="term" value="P:intracellular copper ion homeostasis"/>
    <property type="evidence" value="ECO:0007669"/>
    <property type="project" value="TreeGrafter"/>
</dbReference>